<reference evidence="1 2" key="1">
    <citation type="journal article" date="2019" name="Genome Biol. Evol.">
        <title>Whole-Genome Sequencing of the Giant Devil Catfish, Bagarius yarrelli.</title>
        <authorList>
            <person name="Jiang W."/>
            <person name="Lv Y."/>
            <person name="Cheng L."/>
            <person name="Yang K."/>
            <person name="Chao B."/>
            <person name="Wang X."/>
            <person name="Li Y."/>
            <person name="Pan X."/>
            <person name="You X."/>
            <person name="Zhang Y."/>
            <person name="Yang J."/>
            <person name="Li J."/>
            <person name="Zhang X."/>
            <person name="Liu S."/>
            <person name="Sun C."/>
            <person name="Yang J."/>
            <person name="Shi Q."/>
        </authorList>
    </citation>
    <scope>NUCLEOTIDE SEQUENCE [LARGE SCALE GENOMIC DNA]</scope>
    <source>
        <strain evidence="1">JWS20170419001</strain>
        <tissue evidence="1">Muscle</tissue>
    </source>
</reference>
<dbReference type="PRINTS" id="PR01287">
    <property type="entry name" value="NURRNUCRCPTR"/>
</dbReference>
<dbReference type="PRINTS" id="PR01284">
    <property type="entry name" value="NUCLEARECPTR"/>
</dbReference>
<gene>
    <name evidence="1" type="ORF">Baya_15349</name>
</gene>
<sequence length="169" mass="18396">MPCVQAQYGTSPPGASPACQSYSYSEYSCDFLTPEFVKFSMDLTNAELAAASSTLPSFSTFSDTTGGAASYEAKPPCLYQLPHCPIISRSSQRTEPWRTLATRITNSSSSSSTHNTQRTLLSSPLLPPLLPLRLTINRVTRASLLRGKTRRHCTASLQATWWNSSAKAP</sequence>
<name>A0A556VBU0_BAGYA</name>
<keyword evidence="1" id="KW-0675">Receptor</keyword>
<dbReference type="GO" id="GO:0003677">
    <property type="term" value="F:DNA binding"/>
    <property type="evidence" value="ECO:0007669"/>
    <property type="project" value="InterPro"/>
</dbReference>
<accession>A0A556VBU0</accession>
<comment type="caution">
    <text evidence="1">The sequence shown here is derived from an EMBL/GenBank/DDBJ whole genome shotgun (WGS) entry which is preliminary data.</text>
</comment>
<keyword evidence="2" id="KW-1185">Reference proteome</keyword>
<proteinExistence type="predicted"/>
<dbReference type="GO" id="GO:0004879">
    <property type="term" value="F:nuclear receptor activity"/>
    <property type="evidence" value="ECO:0007669"/>
    <property type="project" value="InterPro"/>
</dbReference>
<evidence type="ECO:0000313" key="2">
    <source>
        <dbReference type="Proteomes" id="UP000319801"/>
    </source>
</evidence>
<protein>
    <submittedName>
        <fullName evidence="1">Nuclear receptor subfamily 4 group A member 2</fullName>
    </submittedName>
</protein>
<dbReference type="InterPro" id="IPR003070">
    <property type="entry name" value="NR4A1-3"/>
</dbReference>
<dbReference type="Proteomes" id="UP000319801">
    <property type="component" value="Unassembled WGS sequence"/>
</dbReference>
<dbReference type="InterPro" id="IPR003073">
    <property type="entry name" value="NR4A2"/>
</dbReference>
<evidence type="ECO:0000313" key="1">
    <source>
        <dbReference type="EMBL" id="TTI92369.1"/>
    </source>
</evidence>
<dbReference type="EMBL" id="VCAZ01000218">
    <property type="protein sequence ID" value="TTI92369.1"/>
    <property type="molecule type" value="Genomic_DNA"/>
</dbReference>
<organism evidence="1 2">
    <name type="scientific">Bagarius yarrelli</name>
    <name type="common">Goonch</name>
    <name type="synonym">Bagrus yarrelli</name>
    <dbReference type="NCBI Taxonomy" id="175774"/>
    <lineage>
        <taxon>Eukaryota</taxon>
        <taxon>Metazoa</taxon>
        <taxon>Chordata</taxon>
        <taxon>Craniata</taxon>
        <taxon>Vertebrata</taxon>
        <taxon>Euteleostomi</taxon>
        <taxon>Actinopterygii</taxon>
        <taxon>Neopterygii</taxon>
        <taxon>Teleostei</taxon>
        <taxon>Ostariophysi</taxon>
        <taxon>Siluriformes</taxon>
        <taxon>Sisoridae</taxon>
        <taxon>Sisorinae</taxon>
        <taxon>Bagarius</taxon>
    </lineage>
</organism>
<dbReference type="OrthoDB" id="5952118at2759"/>
<dbReference type="AlphaFoldDB" id="A0A556VBU0"/>
<dbReference type="GO" id="GO:0005634">
    <property type="term" value="C:nucleus"/>
    <property type="evidence" value="ECO:0007669"/>
    <property type="project" value="InterPro"/>
</dbReference>